<keyword evidence="3" id="KW-1003">Cell membrane</keyword>
<comment type="similarity">
    <text evidence="7">Belongs to the binding-protein-dependent transport system permease family.</text>
</comment>
<evidence type="ECO:0000256" key="5">
    <source>
        <dbReference type="ARBA" id="ARBA00022989"/>
    </source>
</evidence>
<organism evidence="9 10">
    <name type="scientific">Dendrosporobacter quercicolus</name>
    <dbReference type="NCBI Taxonomy" id="146817"/>
    <lineage>
        <taxon>Bacteria</taxon>
        <taxon>Bacillati</taxon>
        <taxon>Bacillota</taxon>
        <taxon>Negativicutes</taxon>
        <taxon>Selenomonadales</taxon>
        <taxon>Sporomusaceae</taxon>
        <taxon>Dendrosporobacter</taxon>
    </lineage>
</organism>
<gene>
    <name evidence="9" type="ORF">SAMN04488502_1011011</name>
</gene>
<feature type="transmembrane region" description="Helical" evidence="7">
    <location>
        <begin position="119"/>
        <end position="142"/>
    </location>
</feature>
<dbReference type="AlphaFoldDB" id="A0A1G9NIJ3"/>
<feature type="domain" description="ABC transmembrane type-1" evidence="8">
    <location>
        <begin position="115"/>
        <end position="311"/>
    </location>
</feature>
<dbReference type="InterPro" id="IPR045621">
    <property type="entry name" value="BPD_transp_1_N"/>
</dbReference>
<dbReference type="PANTHER" id="PTHR43163">
    <property type="entry name" value="DIPEPTIDE TRANSPORT SYSTEM PERMEASE PROTEIN DPPB-RELATED"/>
    <property type="match status" value="1"/>
</dbReference>
<evidence type="ECO:0000313" key="10">
    <source>
        <dbReference type="Proteomes" id="UP000214880"/>
    </source>
</evidence>
<dbReference type="PANTHER" id="PTHR43163:SF6">
    <property type="entry name" value="DIPEPTIDE TRANSPORT SYSTEM PERMEASE PROTEIN DPPB-RELATED"/>
    <property type="match status" value="1"/>
</dbReference>
<keyword evidence="5 7" id="KW-1133">Transmembrane helix</keyword>
<dbReference type="Pfam" id="PF00528">
    <property type="entry name" value="BPD_transp_1"/>
    <property type="match status" value="1"/>
</dbReference>
<proteinExistence type="inferred from homology"/>
<keyword evidence="2 7" id="KW-0813">Transport</keyword>
<evidence type="ECO:0000313" key="9">
    <source>
        <dbReference type="EMBL" id="SDL85765.1"/>
    </source>
</evidence>
<evidence type="ECO:0000256" key="1">
    <source>
        <dbReference type="ARBA" id="ARBA00004651"/>
    </source>
</evidence>
<evidence type="ECO:0000256" key="3">
    <source>
        <dbReference type="ARBA" id="ARBA00022475"/>
    </source>
</evidence>
<feature type="transmembrane region" description="Helical" evidence="7">
    <location>
        <begin position="21"/>
        <end position="41"/>
    </location>
</feature>
<feature type="transmembrane region" description="Helical" evidence="7">
    <location>
        <begin position="154"/>
        <end position="181"/>
    </location>
</feature>
<dbReference type="InterPro" id="IPR000515">
    <property type="entry name" value="MetI-like"/>
</dbReference>
<dbReference type="InterPro" id="IPR035906">
    <property type="entry name" value="MetI-like_sf"/>
</dbReference>
<keyword evidence="10" id="KW-1185">Reference proteome</keyword>
<dbReference type="STRING" id="146817.SAMN04488502_1011011"/>
<sequence length="335" mass="36545">MILQQQGGGNLYKNKLISWTGSVLITLFLSTILIFVLIRLAPGDPVTLFLGQPSDMPLVNTPAYEARVIELRQELGLNQNIFVQYVNWMKRLLRLDLGTSIYTGRPVAVEIGERLPATLMLSVTALLLQIVLGIVFGIISAVRAGKLADSVIRFVCVFFASLPGFVIGLALLSVFAVNFHFYEISSSSELHRLWLPAVTLGLIGAPQLTRMVRASMLSEFGQTYITATLSRGLSRRHVVLYALRNALIPITTMISLTFATLMGGSVVIESIFAWPGIGDYAMTSVMRKDYPVIQGYAVITVSIVAVINLIVDLIYTLLDPQIGSKGGAEIGKTPV</sequence>
<dbReference type="GO" id="GO:0055085">
    <property type="term" value="P:transmembrane transport"/>
    <property type="evidence" value="ECO:0007669"/>
    <property type="project" value="InterPro"/>
</dbReference>
<dbReference type="GO" id="GO:0005886">
    <property type="term" value="C:plasma membrane"/>
    <property type="evidence" value="ECO:0007669"/>
    <property type="project" value="UniProtKB-SubCell"/>
</dbReference>
<name>A0A1G9NIJ3_9FIRM</name>
<keyword evidence="4 7" id="KW-0812">Transmembrane</keyword>
<dbReference type="Pfam" id="PF19300">
    <property type="entry name" value="BPD_transp_1_N"/>
    <property type="match status" value="1"/>
</dbReference>
<reference evidence="9 10" key="1">
    <citation type="submission" date="2016-10" db="EMBL/GenBank/DDBJ databases">
        <authorList>
            <person name="de Groot N.N."/>
        </authorList>
    </citation>
    <scope>NUCLEOTIDE SEQUENCE [LARGE SCALE GENOMIC DNA]</scope>
    <source>
        <strain evidence="9 10">DSM 1736</strain>
    </source>
</reference>
<dbReference type="CDD" id="cd06261">
    <property type="entry name" value="TM_PBP2"/>
    <property type="match status" value="1"/>
</dbReference>
<protein>
    <submittedName>
        <fullName evidence="9">Peptide/nickel transport system permease protein</fullName>
    </submittedName>
</protein>
<evidence type="ECO:0000256" key="6">
    <source>
        <dbReference type="ARBA" id="ARBA00023136"/>
    </source>
</evidence>
<comment type="subcellular location">
    <subcellularLocation>
        <location evidence="1 7">Cell membrane</location>
        <topology evidence="1 7">Multi-pass membrane protein</topology>
    </subcellularLocation>
</comment>
<evidence type="ECO:0000256" key="4">
    <source>
        <dbReference type="ARBA" id="ARBA00022692"/>
    </source>
</evidence>
<keyword evidence="6 7" id="KW-0472">Membrane</keyword>
<dbReference type="Gene3D" id="1.10.3720.10">
    <property type="entry name" value="MetI-like"/>
    <property type="match status" value="1"/>
</dbReference>
<evidence type="ECO:0000256" key="2">
    <source>
        <dbReference type="ARBA" id="ARBA00022448"/>
    </source>
</evidence>
<dbReference type="PROSITE" id="PS50928">
    <property type="entry name" value="ABC_TM1"/>
    <property type="match status" value="1"/>
</dbReference>
<evidence type="ECO:0000259" key="8">
    <source>
        <dbReference type="PROSITE" id="PS50928"/>
    </source>
</evidence>
<feature type="transmembrane region" description="Helical" evidence="7">
    <location>
        <begin position="246"/>
        <end position="273"/>
    </location>
</feature>
<dbReference type="SUPFAM" id="SSF161098">
    <property type="entry name" value="MetI-like"/>
    <property type="match status" value="1"/>
</dbReference>
<evidence type="ECO:0000256" key="7">
    <source>
        <dbReference type="RuleBase" id="RU363032"/>
    </source>
</evidence>
<accession>A0A1G9NIJ3</accession>
<feature type="transmembrane region" description="Helical" evidence="7">
    <location>
        <begin position="293"/>
        <end position="315"/>
    </location>
</feature>
<dbReference type="EMBL" id="FNHB01000001">
    <property type="protein sequence ID" value="SDL85765.1"/>
    <property type="molecule type" value="Genomic_DNA"/>
</dbReference>
<dbReference type="Proteomes" id="UP000214880">
    <property type="component" value="Unassembled WGS sequence"/>
</dbReference>